<accession>A0ACB8V0R6</accession>
<dbReference type="EMBL" id="JALBCA010000021">
    <property type="protein sequence ID" value="KAI2389886.1"/>
    <property type="molecule type" value="Genomic_DNA"/>
</dbReference>
<evidence type="ECO:0000313" key="1">
    <source>
        <dbReference type="EMBL" id="KAI2389886.1"/>
    </source>
</evidence>
<name>A0ACB8V0R6_9EURO</name>
<protein>
    <submittedName>
        <fullName evidence="1">Uncharacterized protein</fullName>
    </submittedName>
</protein>
<proteinExistence type="predicted"/>
<reference evidence="1" key="1">
    <citation type="journal article" date="2022" name="bioRxiv">
        <title>Population genetic analysis of Ophidiomyces ophidiicola, the causative agent of snake fungal disease, indicates recent introductions to the USA.</title>
        <authorList>
            <person name="Ladner J.T."/>
            <person name="Palmer J.M."/>
            <person name="Ettinger C.L."/>
            <person name="Stajich J.E."/>
            <person name="Farrell T.M."/>
            <person name="Glorioso B.M."/>
            <person name="Lawson B."/>
            <person name="Price S.J."/>
            <person name="Stengle A.G."/>
            <person name="Grear D.A."/>
            <person name="Lorch J.M."/>
        </authorList>
    </citation>
    <scope>NUCLEOTIDE SEQUENCE</scope>
    <source>
        <strain evidence="1">NWHC 24266-5</strain>
    </source>
</reference>
<sequence length="286" mass="32745">MNVKEFDEDLLEMYECRKSFFVDDMTYIQSHRSKIRWDLGPIFKERVIEGHDEICGMYVSEAVAACVATQVEGPNPGLQGIAKIRMQIPNPGRIATAPVRASTRCGFELYNLRQLSRLGCTCTPKLLDTAWSVQDENDPVPGGFCAFFIMEKLPGHNLNNFGALPMAERNQIRLSFAKSIREFYDLRYDHDDPARRNLIWDSEKKKCYMIDLEEAYEISDADKPRAFSPELHWRDWGIAGPEPSTSYYGLDPMVPHDKKYIENPSDEMLEKMAADAEGKDVIMPSR</sequence>
<comment type="caution">
    <text evidence="1">The sequence shown here is derived from an EMBL/GenBank/DDBJ whole genome shotgun (WGS) entry which is preliminary data.</text>
</comment>
<organism evidence="1">
    <name type="scientific">Ophidiomyces ophidiicola</name>
    <dbReference type="NCBI Taxonomy" id="1387563"/>
    <lineage>
        <taxon>Eukaryota</taxon>
        <taxon>Fungi</taxon>
        <taxon>Dikarya</taxon>
        <taxon>Ascomycota</taxon>
        <taxon>Pezizomycotina</taxon>
        <taxon>Eurotiomycetes</taxon>
        <taxon>Eurotiomycetidae</taxon>
        <taxon>Onygenales</taxon>
        <taxon>Onygenaceae</taxon>
        <taxon>Ophidiomyces</taxon>
    </lineage>
</organism>
<gene>
    <name evidence="1" type="ORF">LOY88_001905</name>
</gene>